<sequence>MTGTGCSRRLGAGLRTSLALVILGLVGVAPGPMAAQGTLPEGARVPFQGRWTTGCFKLGMYGRNGVIVRLHVSALGGLDAEAQMFASPGCDRPTMLARYVGQITRADDEGLVDLLVGRVSLSVSDAETLRLFNAEPELLGCGFGAEAPWQLHELRDVSGRVCGGQAFPVAGSMLEDRFWIDEGGLRFGILPLALQGGQRPEVPGQVRFYKTGLASAGD</sequence>
<protein>
    <recommendedName>
        <fullName evidence="3">APCDD1 domain-containing protein</fullName>
    </recommendedName>
</protein>
<comment type="caution">
    <text evidence="1">The sequence shown here is derived from an EMBL/GenBank/DDBJ whole genome shotgun (WGS) entry which is preliminary data.</text>
</comment>
<keyword evidence="2" id="KW-1185">Reference proteome</keyword>
<proteinExistence type="predicted"/>
<dbReference type="Proteomes" id="UP001597327">
    <property type="component" value="Unassembled WGS sequence"/>
</dbReference>
<name>A0ABW4JZI5_9HYPH</name>
<gene>
    <name evidence="1" type="ORF">ACFSC7_18930</name>
</gene>
<dbReference type="EMBL" id="JBHUFA010000016">
    <property type="protein sequence ID" value="MFD1697599.1"/>
    <property type="molecule type" value="Genomic_DNA"/>
</dbReference>
<evidence type="ECO:0000313" key="2">
    <source>
        <dbReference type="Proteomes" id="UP001597327"/>
    </source>
</evidence>
<dbReference type="RefSeq" id="WP_149893229.1">
    <property type="nucleotide sequence ID" value="NZ_JBHUFA010000016.1"/>
</dbReference>
<reference evidence="2" key="1">
    <citation type="journal article" date="2019" name="Int. J. Syst. Evol. Microbiol.">
        <title>The Global Catalogue of Microorganisms (GCM) 10K type strain sequencing project: providing services to taxonomists for standard genome sequencing and annotation.</title>
        <authorList>
            <consortium name="The Broad Institute Genomics Platform"/>
            <consortium name="The Broad Institute Genome Sequencing Center for Infectious Disease"/>
            <person name="Wu L."/>
            <person name="Ma J."/>
        </authorList>
    </citation>
    <scope>NUCLEOTIDE SEQUENCE [LARGE SCALE GENOMIC DNA]</scope>
    <source>
        <strain evidence="2">JCM 3369</strain>
    </source>
</reference>
<accession>A0ABW4JZI5</accession>
<evidence type="ECO:0008006" key="3">
    <source>
        <dbReference type="Google" id="ProtNLM"/>
    </source>
</evidence>
<organism evidence="1 2">
    <name type="scientific">Roseibium aestuarii</name>
    <dbReference type="NCBI Taxonomy" id="2600299"/>
    <lineage>
        <taxon>Bacteria</taxon>
        <taxon>Pseudomonadati</taxon>
        <taxon>Pseudomonadota</taxon>
        <taxon>Alphaproteobacteria</taxon>
        <taxon>Hyphomicrobiales</taxon>
        <taxon>Stappiaceae</taxon>
        <taxon>Roseibium</taxon>
    </lineage>
</organism>
<evidence type="ECO:0000313" key="1">
    <source>
        <dbReference type="EMBL" id="MFD1697599.1"/>
    </source>
</evidence>